<comment type="caution">
    <text evidence="3">The sequence shown here is derived from an EMBL/GenBank/DDBJ whole genome shotgun (WGS) entry which is preliminary data.</text>
</comment>
<sequence length="153" mass="17671">MHNFVHFFNAIVMLICFMICKMTENSIGIAVADDSPIHRKLISIILKRDPRFHLHGVFNNGSDLILATDQMDLKRSIYFLDILMPIKNGPQTTILLKELNPNALIFGYTSLFCSPMVDQMYYNGAKKIYQKGEKSLQLIFDEIYECCILEWAE</sequence>
<feature type="domain" description="Response regulatory" evidence="2">
    <location>
        <begin position="28"/>
        <end position="146"/>
    </location>
</feature>
<gene>
    <name evidence="3" type="ORF">QE382_003252</name>
</gene>
<feature type="modified residue" description="4-aspartylphosphate" evidence="1">
    <location>
        <position position="81"/>
    </location>
</feature>
<accession>A0ABU0U8J0</accession>
<dbReference type="InterPro" id="IPR011006">
    <property type="entry name" value="CheY-like_superfamily"/>
</dbReference>
<evidence type="ECO:0000313" key="4">
    <source>
        <dbReference type="Proteomes" id="UP001244640"/>
    </source>
</evidence>
<name>A0ABU0U8J0_9SPHI</name>
<evidence type="ECO:0000259" key="2">
    <source>
        <dbReference type="PROSITE" id="PS50110"/>
    </source>
</evidence>
<dbReference type="Proteomes" id="UP001244640">
    <property type="component" value="Unassembled WGS sequence"/>
</dbReference>
<proteinExistence type="predicted"/>
<dbReference type="GO" id="GO:0003677">
    <property type="term" value="F:DNA binding"/>
    <property type="evidence" value="ECO:0007669"/>
    <property type="project" value="UniProtKB-KW"/>
</dbReference>
<evidence type="ECO:0000313" key="3">
    <source>
        <dbReference type="EMBL" id="MDQ1151268.1"/>
    </source>
</evidence>
<keyword evidence="1" id="KW-0597">Phosphoprotein</keyword>
<reference evidence="3 4" key="1">
    <citation type="submission" date="2023-07" db="EMBL/GenBank/DDBJ databases">
        <title>Functional and genomic diversity of the sorghum phyllosphere microbiome.</title>
        <authorList>
            <person name="Shade A."/>
        </authorList>
    </citation>
    <scope>NUCLEOTIDE SEQUENCE [LARGE SCALE GENOMIC DNA]</scope>
    <source>
        <strain evidence="3 4">SORGH_AS_0892</strain>
    </source>
</reference>
<protein>
    <submittedName>
        <fullName evidence="3">DNA-binding NarL/FixJ family response regulator</fullName>
    </submittedName>
</protein>
<dbReference type="Gene3D" id="3.40.50.2300">
    <property type="match status" value="1"/>
</dbReference>
<evidence type="ECO:0000256" key="1">
    <source>
        <dbReference type="PROSITE-ProRule" id="PRU00169"/>
    </source>
</evidence>
<dbReference type="EMBL" id="JAUTBA010000001">
    <property type="protein sequence ID" value="MDQ1151268.1"/>
    <property type="molecule type" value="Genomic_DNA"/>
</dbReference>
<organism evidence="3 4">
    <name type="scientific">Sphingobacterium zeae</name>
    <dbReference type="NCBI Taxonomy" id="1776859"/>
    <lineage>
        <taxon>Bacteria</taxon>
        <taxon>Pseudomonadati</taxon>
        <taxon>Bacteroidota</taxon>
        <taxon>Sphingobacteriia</taxon>
        <taxon>Sphingobacteriales</taxon>
        <taxon>Sphingobacteriaceae</taxon>
        <taxon>Sphingobacterium</taxon>
    </lineage>
</organism>
<dbReference type="PROSITE" id="PS50110">
    <property type="entry name" value="RESPONSE_REGULATORY"/>
    <property type="match status" value="1"/>
</dbReference>
<keyword evidence="3" id="KW-0238">DNA-binding</keyword>
<dbReference type="InterPro" id="IPR001789">
    <property type="entry name" value="Sig_transdc_resp-reg_receiver"/>
</dbReference>
<dbReference type="SUPFAM" id="SSF52172">
    <property type="entry name" value="CheY-like"/>
    <property type="match status" value="1"/>
</dbReference>
<keyword evidence="4" id="KW-1185">Reference proteome</keyword>